<dbReference type="InterPro" id="IPR008966">
    <property type="entry name" value="Adhesion_dom_sf"/>
</dbReference>
<keyword evidence="4" id="KW-1185">Reference proteome</keyword>
<name>A0ABT1RNT4_9FIRM</name>
<dbReference type="InterPro" id="IPR013783">
    <property type="entry name" value="Ig-like_fold"/>
</dbReference>
<proteinExistence type="predicted"/>
<gene>
    <name evidence="3" type="ORF">NE619_08930</name>
</gene>
<dbReference type="Proteomes" id="UP001524502">
    <property type="component" value="Unassembled WGS sequence"/>
</dbReference>
<evidence type="ECO:0000259" key="2">
    <source>
        <dbReference type="Pfam" id="PF17802"/>
    </source>
</evidence>
<reference evidence="3 4" key="1">
    <citation type="submission" date="2022-06" db="EMBL/GenBank/DDBJ databases">
        <title>Isolation of gut microbiota from human fecal samples.</title>
        <authorList>
            <person name="Pamer E.G."/>
            <person name="Barat B."/>
            <person name="Waligurski E."/>
            <person name="Medina S."/>
            <person name="Paddock L."/>
            <person name="Mostad J."/>
        </authorList>
    </citation>
    <scope>NUCLEOTIDE SEQUENCE [LARGE SCALE GENOMIC DNA]</scope>
    <source>
        <strain evidence="3 4">SL.3.17</strain>
    </source>
</reference>
<protein>
    <submittedName>
        <fullName evidence="3">SpaA isopeptide-forming pilin-related protein</fullName>
    </submittedName>
</protein>
<dbReference type="EMBL" id="JANFXK010000008">
    <property type="protein sequence ID" value="MCQ4636853.1"/>
    <property type="molecule type" value="Genomic_DNA"/>
</dbReference>
<feature type="transmembrane region" description="Helical" evidence="1">
    <location>
        <begin position="1512"/>
        <end position="1531"/>
    </location>
</feature>
<dbReference type="Gene3D" id="2.60.40.740">
    <property type="match status" value="3"/>
</dbReference>
<keyword evidence="1" id="KW-0812">Transmembrane</keyword>
<organism evidence="3 4">
    <name type="scientific">Anaerovorax odorimutans</name>
    <dbReference type="NCBI Taxonomy" id="109327"/>
    <lineage>
        <taxon>Bacteria</taxon>
        <taxon>Bacillati</taxon>
        <taxon>Bacillota</taxon>
        <taxon>Clostridia</taxon>
        <taxon>Peptostreptococcales</taxon>
        <taxon>Anaerovoracaceae</taxon>
        <taxon>Anaerovorax</taxon>
    </lineage>
</organism>
<sequence length="1539" mass="170867">MISSTLFSSAAVFAASSVEGDADPANIENYLDDAQIWADGGEYNPADSVNPEGSFSVKLFFSEISNGRQFPNDGRMTYQIPSSIKVLSNLKDQPINDTNKKEKIGTYTIETSGRITVDLDSDYVERYKNIKTFLTFEGSFTKEATEGKDEITVEFTDGIKFDVKLEKKANLEISKTAAKYNYGEGTVDYTIKVKTDYSAENVIVSDHMNGNLSLIEGTIKVTDKDGKDVKFERVNNITNVTPEKKTEAATWAINVGTMKKGETYTVTYQGKVSEKAEQTIETSQVGVFDATISNRAYAKGDNAEEVYSAAVTEKLTFSRITKKVVTDNGKLKWTVTVNSSKHMELDGYTLTDTLQDKELKLDKKTPMVISRNEVEVDKTDVPSWETLAGDSDKTWSYTFPPGAGKNTYTFVYWTNIPESNSSATAETGQGDNFKNEAVLSKESLKYKKEATYTEPGAGFLKKKFRDSYNTNQKGNSIVRDTDGNLYLRWTSEITVPASGLKKVKFSDSITDSSNYKKHEFLSPLEASLGVPSKDDRFNEVKVDCDGKYSGKITLVQNGKKGFDLYFADGADVAKSSLPASNSRYTVKISYYTKVAIANSSNTNGTWRNVGKFSVGSKEYSDYEDYSDKLFMEGEKSGEINSSAGEIIWTVGLETNRQGENSDVIVKDMFSDNQEFDSSYGVFLNGKKLTESQITKDEKEYQFHLGNLEKNKTYTLVYKTKIKKGVLSEAGQKIFSNVANVTDKNISLSLPAEVSINNKIVKKEITQKPTQHNNYEAEFTIVLNPNKMLLNSESADKANAYVLTDTYSKTMELDLNSFVITRDDGEELSAEKNDYGISHAEGDKKNVLRIEIKNADGHKYTIKYKALVLGAVGDHIDYENEAVLKVGNKSNGDKVEESVIIEKLSSEAGSSASELSIFAQKYDSANTNTKLEGAVFKLYRDSVSKENLLGTETTAGKDGIAVFGQSENGNNLTWKGKDYYLEAGIKYILVEAQAPNGYEKASKKYEFQLRDENGGASLENVPAYQIGHIFSVANEKYNFYIHKTSEHTGETLKDAGFTLYTDEECKNDPVSGIEEKDGYFTFKGLAAGTYYLKETKVPEGYYYDSNKVYTVVIDNNGDATIDGEKVDSENRTYTITNTLAGKIRVTKEVKQNGVGVPTERTFYAALFDDSEFTKEHLVSEVKALKMNNNESTTVTFDNVKVNETYYVVETDEDGNALTNTADDDTWAIAYDNQVVTLDPNNLTAESKITNSYFDQYYWAGSIDVTKRVTMDGKDFESNSIFYVGLYTDKDCTQQVGDIKPLVMDGKASTTVTFADLPINQTYYVAETDAEGKVITDSQKQLNCEMTIDKNGFTLTEENQTGSAVITNDFHDEEQFYYGGQITVNKTTTFNGKPYKTNEVFYVALFADKAHKERITDAKALKMNGGSAAKVTFENLSYGTYYLAETDKNGKALTELEAADLGFTNLMDEEIKLDGDLAEIGLENQMTEEFVTENGDDPENPKGTATQTGDDSDMALLILGMLAALTTMGILVINGRRRKIL</sequence>
<dbReference type="Gene3D" id="2.60.40.10">
    <property type="entry name" value="Immunoglobulins"/>
    <property type="match status" value="2"/>
</dbReference>
<dbReference type="SUPFAM" id="SSF49401">
    <property type="entry name" value="Bacterial adhesins"/>
    <property type="match status" value="4"/>
</dbReference>
<feature type="domain" description="SpaA-like prealbumin fold" evidence="2">
    <location>
        <begin position="919"/>
        <end position="1012"/>
    </location>
</feature>
<comment type="caution">
    <text evidence="3">The sequence shown here is derived from an EMBL/GenBank/DDBJ whole genome shotgun (WGS) entry which is preliminary data.</text>
</comment>
<keyword evidence="1" id="KW-0472">Membrane</keyword>
<evidence type="ECO:0000256" key="1">
    <source>
        <dbReference type="SAM" id="Phobius"/>
    </source>
</evidence>
<dbReference type="Pfam" id="PF17802">
    <property type="entry name" value="SpaA"/>
    <property type="match status" value="2"/>
</dbReference>
<dbReference type="InterPro" id="IPR041033">
    <property type="entry name" value="SpaA_PFL_dom_1"/>
</dbReference>
<evidence type="ECO:0000313" key="4">
    <source>
        <dbReference type="Proteomes" id="UP001524502"/>
    </source>
</evidence>
<keyword evidence="1" id="KW-1133">Transmembrane helix</keyword>
<evidence type="ECO:0000313" key="3">
    <source>
        <dbReference type="EMBL" id="MCQ4636853.1"/>
    </source>
</evidence>
<dbReference type="SUPFAM" id="SSF49478">
    <property type="entry name" value="Cna protein B-type domain"/>
    <property type="match status" value="1"/>
</dbReference>
<accession>A0ABT1RNT4</accession>
<feature type="domain" description="SpaA-like prealbumin fold" evidence="2">
    <location>
        <begin position="1038"/>
        <end position="1121"/>
    </location>
</feature>